<organism evidence="1 2">
    <name type="scientific">Limimaricola hongkongensis DSM 17492</name>
    <dbReference type="NCBI Taxonomy" id="1122180"/>
    <lineage>
        <taxon>Bacteria</taxon>
        <taxon>Pseudomonadati</taxon>
        <taxon>Pseudomonadota</taxon>
        <taxon>Alphaproteobacteria</taxon>
        <taxon>Rhodobacterales</taxon>
        <taxon>Paracoccaceae</taxon>
        <taxon>Limimaricola</taxon>
    </lineage>
</organism>
<dbReference type="EMBL" id="APGJ01000007">
    <property type="protein sequence ID" value="EYD71318.1"/>
    <property type="molecule type" value="Genomic_DNA"/>
</dbReference>
<keyword evidence="2" id="KW-1185">Reference proteome</keyword>
<dbReference type="Proteomes" id="UP000025047">
    <property type="component" value="Unassembled WGS sequence"/>
</dbReference>
<evidence type="ECO:0000313" key="1">
    <source>
        <dbReference type="EMBL" id="EYD71318.1"/>
    </source>
</evidence>
<protein>
    <submittedName>
        <fullName evidence="1">Uncharacterized protein</fullName>
    </submittedName>
</protein>
<gene>
    <name evidence="1" type="ORF">Lokhon_02966</name>
</gene>
<reference evidence="1 2" key="1">
    <citation type="submission" date="2013-03" db="EMBL/GenBank/DDBJ databases">
        <authorList>
            <person name="Fiebig A."/>
            <person name="Goeker M."/>
            <person name="Klenk H.-P.P."/>
        </authorList>
    </citation>
    <scope>NUCLEOTIDE SEQUENCE [LARGE SCALE GENOMIC DNA]</scope>
    <source>
        <strain evidence="1 2">DSM 17492</strain>
    </source>
</reference>
<name>A0A017HAY6_9RHOB</name>
<evidence type="ECO:0000313" key="2">
    <source>
        <dbReference type="Proteomes" id="UP000025047"/>
    </source>
</evidence>
<comment type="caution">
    <text evidence="1">The sequence shown here is derived from an EMBL/GenBank/DDBJ whole genome shotgun (WGS) entry which is preliminary data.</text>
</comment>
<accession>A0A017HAY6</accession>
<dbReference type="STRING" id="1122180.Lokhon_02966"/>
<sequence>MSPIPAAPRGAAPCLVVPRYARRRPDERPEAPIRRQAAAFLDTKLSVVTFMAGRKDPACPAPTDSSK</sequence>
<proteinExistence type="predicted"/>
<dbReference type="AlphaFoldDB" id="A0A017HAY6"/>
<dbReference type="HOGENOM" id="CLU_2807281_0_0_5"/>